<proteinExistence type="predicted"/>
<reference evidence="1" key="2">
    <citation type="submission" date="2023-02" db="EMBL/GenBank/DDBJ databases">
        <authorList>
            <consortium name="DOE Joint Genome Institute"/>
            <person name="Mondo S.J."/>
            <person name="Chang Y."/>
            <person name="Wang Y."/>
            <person name="Ahrendt S."/>
            <person name="Andreopoulos W."/>
            <person name="Barry K."/>
            <person name="Beard J."/>
            <person name="Benny G.L."/>
            <person name="Blankenship S."/>
            <person name="Bonito G."/>
            <person name="Cuomo C."/>
            <person name="Desiro A."/>
            <person name="Gervers K.A."/>
            <person name="Hundley H."/>
            <person name="Kuo A."/>
            <person name="LaButti K."/>
            <person name="Lang B.F."/>
            <person name="Lipzen A."/>
            <person name="O'Donnell K."/>
            <person name="Pangilinan J."/>
            <person name="Reynolds N."/>
            <person name="Sandor L."/>
            <person name="Smith M.W."/>
            <person name="Tsang A."/>
            <person name="Grigoriev I.V."/>
            <person name="Stajich J.E."/>
            <person name="Spatafora J.W."/>
        </authorList>
    </citation>
    <scope>NUCLEOTIDE SEQUENCE</scope>
    <source>
        <strain evidence="1">RSA 2281</strain>
    </source>
</reference>
<protein>
    <submittedName>
        <fullName evidence="1">Uncharacterized protein</fullName>
    </submittedName>
</protein>
<dbReference type="EMBL" id="JAIXMP010000032">
    <property type="protein sequence ID" value="KAI9250538.1"/>
    <property type="molecule type" value="Genomic_DNA"/>
</dbReference>
<reference evidence="1" key="1">
    <citation type="journal article" date="2022" name="IScience">
        <title>Evolution of zygomycete secretomes and the origins of terrestrial fungal ecologies.</title>
        <authorList>
            <person name="Chang Y."/>
            <person name="Wang Y."/>
            <person name="Mondo S."/>
            <person name="Ahrendt S."/>
            <person name="Andreopoulos W."/>
            <person name="Barry K."/>
            <person name="Beard J."/>
            <person name="Benny G.L."/>
            <person name="Blankenship S."/>
            <person name="Bonito G."/>
            <person name="Cuomo C."/>
            <person name="Desiro A."/>
            <person name="Gervers K.A."/>
            <person name="Hundley H."/>
            <person name="Kuo A."/>
            <person name="LaButti K."/>
            <person name="Lang B.F."/>
            <person name="Lipzen A."/>
            <person name="O'Donnell K."/>
            <person name="Pangilinan J."/>
            <person name="Reynolds N."/>
            <person name="Sandor L."/>
            <person name="Smith M.E."/>
            <person name="Tsang A."/>
            <person name="Grigoriev I.V."/>
            <person name="Stajich J.E."/>
            <person name="Spatafora J.W."/>
        </authorList>
    </citation>
    <scope>NUCLEOTIDE SEQUENCE</scope>
    <source>
        <strain evidence="1">RSA 2281</strain>
    </source>
</reference>
<comment type="caution">
    <text evidence="1">The sequence shown here is derived from an EMBL/GenBank/DDBJ whole genome shotgun (WGS) entry which is preliminary data.</text>
</comment>
<evidence type="ECO:0000313" key="1">
    <source>
        <dbReference type="EMBL" id="KAI9250538.1"/>
    </source>
</evidence>
<gene>
    <name evidence="1" type="ORF">BDA99DRAFT_541791</name>
</gene>
<sequence>MQNLTEAEQMQTTRKTFINGFNVRYSLIWFLYNPYLKILNEDEDEDDDNNVYLNSPSRPRDVKDNNHCAAIDNLELSPLEKSDVLTICLYVLFFRIEWSLNIKAPSKNSITFITIINHLLTYFHLLSHHHQKPFSSHQKILFVEKYTFPNLLPLAKVTNLLSFHWCEFEIQAMKDVHMVDNNFNLLKTPKRYPDALGKMKILLDMEIVIVEASRKKEYATKSNCSFLALVVVWQKMLILLSIEDSSKTLEYSTVSLISQAFYKIHKSFDQKFQETKKVISIQVIKNKTTISATMSCLQECNRTEAQLNDEHLGCCDATSLTVEEYLVANSPNPFKFYSLPCYRNAKLPTRNLKKHEYRCFNANLKGSTQLLRDTRFAITGQTLITIFSKLGIPWKVVNKTQFLS</sequence>
<dbReference type="AlphaFoldDB" id="A0AAD5K4K1"/>
<organism evidence="1 2">
    <name type="scientific">Phascolomyces articulosus</name>
    <dbReference type="NCBI Taxonomy" id="60185"/>
    <lineage>
        <taxon>Eukaryota</taxon>
        <taxon>Fungi</taxon>
        <taxon>Fungi incertae sedis</taxon>
        <taxon>Mucoromycota</taxon>
        <taxon>Mucoromycotina</taxon>
        <taxon>Mucoromycetes</taxon>
        <taxon>Mucorales</taxon>
        <taxon>Lichtheimiaceae</taxon>
        <taxon>Phascolomyces</taxon>
    </lineage>
</organism>
<keyword evidence="2" id="KW-1185">Reference proteome</keyword>
<accession>A0AAD5K4K1</accession>
<name>A0AAD5K4K1_9FUNG</name>
<dbReference type="Proteomes" id="UP001209540">
    <property type="component" value="Unassembled WGS sequence"/>
</dbReference>
<evidence type="ECO:0000313" key="2">
    <source>
        <dbReference type="Proteomes" id="UP001209540"/>
    </source>
</evidence>